<evidence type="ECO:0000313" key="1">
    <source>
        <dbReference type="EMBL" id="GFT34773.1"/>
    </source>
</evidence>
<name>A0A8X6NU24_NEPPI</name>
<gene>
    <name evidence="1" type="ORF">NPIL_301111</name>
</gene>
<dbReference type="Proteomes" id="UP000887013">
    <property type="component" value="Unassembled WGS sequence"/>
</dbReference>
<feature type="non-terminal residue" evidence="1">
    <location>
        <position position="1"/>
    </location>
</feature>
<protein>
    <submittedName>
        <fullName evidence="1">Uncharacterized protein</fullName>
    </submittedName>
</protein>
<organism evidence="1 2">
    <name type="scientific">Nephila pilipes</name>
    <name type="common">Giant wood spider</name>
    <name type="synonym">Nephila maculata</name>
    <dbReference type="NCBI Taxonomy" id="299642"/>
    <lineage>
        <taxon>Eukaryota</taxon>
        <taxon>Metazoa</taxon>
        <taxon>Ecdysozoa</taxon>
        <taxon>Arthropoda</taxon>
        <taxon>Chelicerata</taxon>
        <taxon>Arachnida</taxon>
        <taxon>Araneae</taxon>
        <taxon>Araneomorphae</taxon>
        <taxon>Entelegynae</taxon>
        <taxon>Araneoidea</taxon>
        <taxon>Nephilidae</taxon>
        <taxon>Nephila</taxon>
    </lineage>
</organism>
<sequence length="34" mass="3636">CLGHIRSGDLCGFADSQSSVPFAEPQTTEPEKDI</sequence>
<dbReference type="EMBL" id="BMAW01062181">
    <property type="protein sequence ID" value="GFT34773.1"/>
    <property type="molecule type" value="Genomic_DNA"/>
</dbReference>
<reference evidence="1" key="1">
    <citation type="submission" date="2020-08" db="EMBL/GenBank/DDBJ databases">
        <title>Multicomponent nature underlies the extraordinary mechanical properties of spider dragline silk.</title>
        <authorList>
            <person name="Kono N."/>
            <person name="Nakamura H."/>
            <person name="Mori M."/>
            <person name="Yoshida Y."/>
            <person name="Ohtoshi R."/>
            <person name="Malay A.D."/>
            <person name="Moran D.A.P."/>
            <person name="Tomita M."/>
            <person name="Numata K."/>
            <person name="Arakawa K."/>
        </authorList>
    </citation>
    <scope>NUCLEOTIDE SEQUENCE</scope>
</reference>
<evidence type="ECO:0000313" key="2">
    <source>
        <dbReference type="Proteomes" id="UP000887013"/>
    </source>
</evidence>
<comment type="caution">
    <text evidence="1">The sequence shown here is derived from an EMBL/GenBank/DDBJ whole genome shotgun (WGS) entry which is preliminary data.</text>
</comment>
<keyword evidence="2" id="KW-1185">Reference proteome</keyword>
<proteinExistence type="predicted"/>
<dbReference type="AlphaFoldDB" id="A0A8X6NU24"/>
<accession>A0A8X6NU24</accession>